<dbReference type="Proteomes" id="UP000297693">
    <property type="component" value="Unassembled WGS sequence"/>
</dbReference>
<comment type="caution">
    <text evidence="1">The sequence shown here is derived from an EMBL/GenBank/DDBJ whole genome shotgun (WGS) entry which is preliminary data.</text>
</comment>
<name>A0A4R9KBH7_9LEPT</name>
<sequence>MNLELSLEQYETLLKLVYMGDWVISTLQAKERVEEDTDNDTRYAEVVRHVFNHAEVAGLGNIVQIDQNNGEPYLTREFEEESGLVDILEDYEDEVFWQSLIERLAHRDFIRHFGESAISEMAIEERIEKETPFHDTWATEFHDNGIENLKT</sequence>
<protein>
    <submittedName>
        <fullName evidence="1">Uncharacterized protein</fullName>
    </submittedName>
</protein>
<organism evidence="1 2">
    <name type="scientific">Leptospira ognonensis</name>
    <dbReference type="NCBI Taxonomy" id="2484945"/>
    <lineage>
        <taxon>Bacteria</taxon>
        <taxon>Pseudomonadati</taxon>
        <taxon>Spirochaetota</taxon>
        <taxon>Spirochaetia</taxon>
        <taxon>Leptospirales</taxon>
        <taxon>Leptospiraceae</taxon>
        <taxon>Leptospira</taxon>
    </lineage>
</organism>
<evidence type="ECO:0000313" key="1">
    <source>
        <dbReference type="EMBL" id="TGL62174.1"/>
    </source>
</evidence>
<accession>A0A4R9KBH7</accession>
<proteinExistence type="predicted"/>
<dbReference type="EMBL" id="RQGD01000010">
    <property type="protein sequence ID" value="TGL62174.1"/>
    <property type="molecule type" value="Genomic_DNA"/>
</dbReference>
<keyword evidence="2" id="KW-1185">Reference proteome</keyword>
<dbReference type="AlphaFoldDB" id="A0A4R9KBH7"/>
<dbReference type="RefSeq" id="WP_135621849.1">
    <property type="nucleotide sequence ID" value="NZ_RQGD01000010.1"/>
</dbReference>
<gene>
    <name evidence="1" type="ORF">EHQ58_02925</name>
</gene>
<evidence type="ECO:0000313" key="2">
    <source>
        <dbReference type="Proteomes" id="UP000297693"/>
    </source>
</evidence>
<dbReference type="OrthoDB" id="5638364at2"/>
<reference evidence="1" key="1">
    <citation type="journal article" date="2019" name="PLoS Negl. Trop. Dis.">
        <title>Revisiting the worldwide diversity of Leptospira species in the environment.</title>
        <authorList>
            <person name="Vincent A.T."/>
            <person name="Schiettekatte O."/>
            <person name="Bourhy P."/>
            <person name="Veyrier F.J."/>
            <person name="Picardeau M."/>
        </authorList>
    </citation>
    <scope>NUCLEOTIDE SEQUENCE [LARGE SCALE GENOMIC DNA]</scope>
    <source>
        <strain evidence="1">201702476</strain>
    </source>
</reference>